<reference evidence="1" key="1">
    <citation type="journal article" date="2014" name="Int. J. Syst. Evol. Microbiol.">
        <title>Complete genome sequence of Corynebacterium casei LMG S-19264T (=DSM 44701T), isolated from a smear-ripened cheese.</title>
        <authorList>
            <consortium name="US DOE Joint Genome Institute (JGI-PGF)"/>
            <person name="Walter F."/>
            <person name="Albersmeier A."/>
            <person name="Kalinowski J."/>
            <person name="Ruckert C."/>
        </authorList>
    </citation>
    <scope>NUCLEOTIDE SEQUENCE</scope>
    <source>
        <strain evidence="1">JCM 3313</strain>
    </source>
</reference>
<proteinExistence type="predicted"/>
<evidence type="ECO:0008006" key="3">
    <source>
        <dbReference type="Google" id="ProtNLM"/>
    </source>
</evidence>
<dbReference type="RefSeq" id="WP_189224135.1">
    <property type="nucleotide sequence ID" value="NZ_BMRG01000005.1"/>
</dbReference>
<name>A0A918AMV5_9PSEU</name>
<accession>A0A918AMV5</accession>
<protein>
    <recommendedName>
        <fullName evidence="3">Excreted virulence factor EspC (Type VII ESX diderm)</fullName>
    </recommendedName>
</protein>
<reference evidence="1" key="2">
    <citation type="submission" date="2020-09" db="EMBL/GenBank/DDBJ databases">
        <authorList>
            <person name="Sun Q."/>
            <person name="Ohkuma M."/>
        </authorList>
    </citation>
    <scope>NUCLEOTIDE SEQUENCE</scope>
    <source>
        <strain evidence="1">JCM 3313</strain>
    </source>
</reference>
<dbReference type="Proteomes" id="UP000639606">
    <property type="component" value="Unassembled WGS sequence"/>
</dbReference>
<dbReference type="Gene3D" id="1.10.287.1060">
    <property type="entry name" value="ESAT-6-like"/>
    <property type="match status" value="1"/>
</dbReference>
<dbReference type="AlphaFoldDB" id="A0A918AMV5"/>
<comment type="caution">
    <text evidence="1">The sequence shown here is derived from an EMBL/GenBank/DDBJ whole genome shotgun (WGS) entry which is preliminary data.</text>
</comment>
<gene>
    <name evidence="1" type="ORF">GCM10010185_32900</name>
</gene>
<keyword evidence="2" id="KW-1185">Reference proteome</keyword>
<evidence type="ECO:0000313" key="2">
    <source>
        <dbReference type="Proteomes" id="UP000639606"/>
    </source>
</evidence>
<organism evidence="1 2">
    <name type="scientific">Saccharothrix coeruleofusca</name>
    <dbReference type="NCBI Taxonomy" id="33919"/>
    <lineage>
        <taxon>Bacteria</taxon>
        <taxon>Bacillati</taxon>
        <taxon>Actinomycetota</taxon>
        <taxon>Actinomycetes</taxon>
        <taxon>Pseudonocardiales</taxon>
        <taxon>Pseudonocardiaceae</taxon>
        <taxon>Saccharothrix</taxon>
    </lineage>
</organism>
<dbReference type="EMBL" id="BMRG01000005">
    <property type="protein sequence ID" value="GGP57909.1"/>
    <property type="molecule type" value="Genomic_DNA"/>
</dbReference>
<sequence>MAFGVDAAAVTKCGRDVTALAADAEKIKQEASAAVVPEISWGLLGQALTYGDYVELTNTFMDHMDKMVERMTDLGDQLSLSGEHYRDVNQAVADALEDIGRQLGGAAKPPSVGSGA</sequence>
<evidence type="ECO:0000313" key="1">
    <source>
        <dbReference type="EMBL" id="GGP57909.1"/>
    </source>
</evidence>